<evidence type="ECO:0000313" key="2">
    <source>
        <dbReference type="EMBL" id="CAG8960333.1"/>
    </source>
</evidence>
<dbReference type="AlphaFoldDB" id="A0A9N9L956"/>
<evidence type="ECO:0000256" key="1">
    <source>
        <dbReference type="SAM" id="SignalP"/>
    </source>
</evidence>
<organism evidence="2 3">
    <name type="scientific">Hymenoscyphus fraxineus</name>
    <dbReference type="NCBI Taxonomy" id="746836"/>
    <lineage>
        <taxon>Eukaryota</taxon>
        <taxon>Fungi</taxon>
        <taxon>Dikarya</taxon>
        <taxon>Ascomycota</taxon>
        <taxon>Pezizomycotina</taxon>
        <taxon>Leotiomycetes</taxon>
        <taxon>Helotiales</taxon>
        <taxon>Helotiaceae</taxon>
        <taxon>Hymenoscyphus</taxon>
    </lineage>
</organism>
<feature type="chain" id="PRO_5040437902" evidence="1">
    <location>
        <begin position="21"/>
        <end position="57"/>
    </location>
</feature>
<name>A0A9N9L956_9HELO</name>
<feature type="signal peptide" evidence="1">
    <location>
        <begin position="1"/>
        <end position="20"/>
    </location>
</feature>
<dbReference type="EMBL" id="CAJVRL010000098">
    <property type="protein sequence ID" value="CAG8960333.1"/>
    <property type="molecule type" value="Genomic_DNA"/>
</dbReference>
<keyword evidence="1" id="KW-0732">Signal</keyword>
<keyword evidence="3" id="KW-1185">Reference proteome</keyword>
<dbReference type="Proteomes" id="UP000696280">
    <property type="component" value="Unassembled WGS sequence"/>
</dbReference>
<reference evidence="2" key="1">
    <citation type="submission" date="2021-07" db="EMBL/GenBank/DDBJ databases">
        <authorList>
            <person name="Durling M."/>
        </authorList>
    </citation>
    <scope>NUCLEOTIDE SEQUENCE</scope>
</reference>
<gene>
    <name evidence="2" type="ORF">HYFRA_00012407</name>
</gene>
<accession>A0A9N9L956</accession>
<protein>
    <submittedName>
        <fullName evidence="2">Uncharacterized protein</fullName>
    </submittedName>
</protein>
<evidence type="ECO:0000313" key="3">
    <source>
        <dbReference type="Proteomes" id="UP000696280"/>
    </source>
</evidence>
<sequence length="57" mass="6021">MRLTLTQLLVAAVLAVGVNACTRNAECPACTGGLMPVCEVTYRAGRSFTECICAKNE</sequence>
<proteinExistence type="predicted"/>
<comment type="caution">
    <text evidence="2">The sequence shown here is derived from an EMBL/GenBank/DDBJ whole genome shotgun (WGS) entry which is preliminary data.</text>
</comment>